<evidence type="ECO:0000313" key="8">
    <source>
        <dbReference type="EMBL" id="SHI08206.1"/>
    </source>
</evidence>
<keyword evidence="3" id="KW-0819">tRNA processing</keyword>
<dbReference type="GO" id="GO:0046872">
    <property type="term" value="F:metal ion binding"/>
    <property type="evidence" value="ECO:0007669"/>
    <property type="project" value="UniProtKB-KW"/>
</dbReference>
<dbReference type="EMBL" id="FQXV01000007">
    <property type="protein sequence ID" value="SHI08206.1"/>
    <property type="molecule type" value="Genomic_DNA"/>
</dbReference>
<dbReference type="GO" id="GO:0005829">
    <property type="term" value="C:cytosol"/>
    <property type="evidence" value="ECO:0007669"/>
    <property type="project" value="TreeGrafter"/>
</dbReference>
<dbReference type="RefSeq" id="WP_242941192.1">
    <property type="nucleotide sequence ID" value="NZ_FQXV01000007.1"/>
</dbReference>
<evidence type="ECO:0000256" key="1">
    <source>
        <dbReference type="ARBA" id="ARBA00012156"/>
    </source>
</evidence>
<evidence type="ECO:0000259" key="7">
    <source>
        <dbReference type="Pfam" id="PF00814"/>
    </source>
</evidence>
<dbReference type="Gene3D" id="3.30.420.40">
    <property type="match status" value="2"/>
</dbReference>
<dbReference type="GO" id="GO:0008033">
    <property type="term" value="P:tRNA processing"/>
    <property type="evidence" value="ECO:0007669"/>
    <property type="project" value="UniProtKB-KW"/>
</dbReference>
<evidence type="ECO:0000256" key="2">
    <source>
        <dbReference type="ARBA" id="ARBA00022679"/>
    </source>
</evidence>
<organism evidence="8 9">
    <name type="scientific">Sporobacter termitidis DSM 10068</name>
    <dbReference type="NCBI Taxonomy" id="1123282"/>
    <lineage>
        <taxon>Bacteria</taxon>
        <taxon>Bacillati</taxon>
        <taxon>Bacillota</taxon>
        <taxon>Clostridia</taxon>
        <taxon>Eubacteriales</taxon>
        <taxon>Oscillospiraceae</taxon>
        <taxon>Sporobacter</taxon>
    </lineage>
</organism>
<keyword evidence="9" id="KW-1185">Reference proteome</keyword>
<name>A0A1M5Y8C2_9FIRM</name>
<dbReference type="InterPro" id="IPR000905">
    <property type="entry name" value="Gcp-like_dom"/>
</dbReference>
<comment type="catalytic activity">
    <reaction evidence="6">
        <text>L-threonylcarbamoyladenylate + adenosine(37) in tRNA = N(6)-L-threonylcarbamoyladenosine(37) in tRNA + AMP + H(+)</text>
        <dbReference type="Rhea" id="RHEA:37059"/>
        <dbReference type="Rhea" id="RHEA-COMP:10162"/>
        <dbReference type="Rhea" id="RHEA-COMP:10163"/>
        <dbReference type="ChEBI" id="CHEBI:15378"/>
        <dbReference type="ChEBI" id="CHEBI:73682"/>
        <dbReference type="ChEBI" id="CHEBI:74411"/>
        <dbReference type="ChEBI" id="CHEBI:74418"/>
        <dbReference type="ChEBI" id="CHEBI:456215"/>
        <dbReference type="EC" id="2.3.1.234"/>
    </reaction>
</comment>
<evidence type="ECO:0000313" key="9">
    <source>
        <dbReference type="Proteomes" id="UP000183995"/>
    </source>
</evidence>
<gene>
    <name evidence="8" type="ORF">SAMN02745823_02331</name>
</gene>
<dbReference type="PANTHER" id="PTHR11735:SF11">
    <property type="entry name" value="TRNA THREONYLCARBAMOYLADENOSINE BIOSYNTHESIS PROTEIN TSAB"/>
    <property type="match status" value="1"/>
</dbReference>
<reference evidence="8 9" key="1">
    <citation type="submission" date="2016-11" db="EMBL/GenBank/DDBJ databases">
        <authorList>
            <person name="Jaros S."/>
            <person name="Januszkiewicz K."/>
            <person name="Wedrychowicz H."/>
        </authorList>
    </citation>
    <scope>NUCLEOTIDE SEQUENCE [LARGE SCALE GENOMIC DNA]</scope>
    <source>
        <strain evidence="8 9">DSM 10068</strain>
    </source>
</reference>
<evidence type="ECO:0000256" key="3">
    <source>
        <dbReference type="ARBA" id="ARBA00022694"/>
    </source>
</evidence>
<dbReference type="Pfam" id="PF00814">
    <property type="entry name" value="TsaD"/>
    <property type="match status" value="1"/>
</dbReference>
<dbReference type="InterPro" id="IPR017861">
    <property type="entry name" value="KAE1/TsaD"/>
</dbReference>
<evidence type="ECO:0000256" key="6">
    <source>
        <dbReference type="ARBA" id="ARBA00048117"/>
    </source>
</evidence>
<protein>
    <recommendedName>
        <fullName evidence="1">N(6)-L-threonylcarbamoyladenine synthase</fullName>
        <ecNumber evidence="1">2.3.1.234</ecNumber>
    </recommendedName>
</protein>
<evidence type="ECO:0000256" key="5">
    <source>
        <dbReference type="ARBA" id="ARBA00023315"/>
    </source>
</evidence>
<accession>A0A1M5Y8C2</accession>
<dbReference type="PRINTS" id="PR00789">
    <property type="entry name" value="OSIALOPTASE"/>
</dbReference>
<keyword evidence="4" id="KW-0479">Metal-binding</keyword>
<dbReference type="SUPFAM" id="SSF53067">
    <property type="entry name" value="Actin-like ATPase domain"/>
    <property type="match status" value="1"/>
</dbReference>
<dbReference type="EC" id="2.3.1.234" evidence="1"/>
<dbReference type="Proteomes" id="UP000183995">
    <property type="component" value="Unassembled WGS sequence"/>
</dbReference>
<feature type="domain" description="Gcp-like" evidence="7">
    <location>
        <begin position="87"/>
        <end position="293"/>
    </location>
</feature>
<dbReference type="STRING" id="1123282.SAMN02745823_02331"/>
<evidence type="ECO:0000256" key="4">
    <source>
        <dbReference type="ARBA" id="ARBA00022723"/>
    </source>
</evidence>
<dbReference type="GO" id="GO:0061711">
    <property type="term" value="F:tRNA N(6)-L-threonylcarbamoyladenine synthase activity"/>
    <property type="evidence" value="ECO:0007669"/>
    <property type="project" value="UniProtKB-EC"/>
</dbReference>
<keyword evidence="2" id="KW-0808">Transferase</keyword>
<dbReference type="InterPro" id="IPR043129">
    <property type="entry name" value="ATPase_NBD"/>
</dbReference>
<keyword evidence="5" id="KW-0012">Acyltransferase</keyword>
<proteinExistence type="predicted"/>
<dbReference type="PANTHER" id="PTHR11735">
    <property type="entry name" value="TRNA N6-ADENOSINE THREONYLCARBAMOYLTRANSFERASE"/>
    <property type="match status" value="1"/>
</dbReference>
<dbReference type="AlphaFoldDB" id="A0A1M5Y8C2"/>
<sequence>MKKLTLAFDTSNYTTSCAVFDGETGMNSGRLLDVAPGQLGLRQSDALYAHIRRLPSVTAALDLREAEVAAVGASTKPREAEDSYMPCFLAGASHGAVLAKVLGVPFFEFSHQQGHIAAAAWSAGRADLLETPHLAWHLSGGTTELLYVKPAGTAVTCEVIGGTTDISAGQLIDRAGQLLGLRFPSGKALDKLAQTAAGGDFYAPKTTGLEFSLSGAEHKMKQLKESGADAADVAYFTIMSVIAAVRRATENAASKYGDLPVLFSGGVASNALLRQTLSGGIYAEPQYSTDNALGVAILTYRAVGAHE</sequence>